<reference evidence="2 3" key="1">
    <citation type="submission" date="2016-10" db="EMBL/GenBank/DDBJ databases">
        <title>Arsenicibacter rosenii gen. nov., sp. nov., an efficient arsenic-methylating bacterium isolated from an arsenic-contaminated paddy soil.</title>
        <authorList>
            <person name="Huang K."/>
        </authorList>
    </citation>
    <scope>NUCLEOTIDE SEQUENCE [LARGE SCALE GENOMIC DNA]</scope>
    <source>
        <strain evidence="2 3">SM-1</strain>
    </source>
</reference>
<dbReference type="CDD" id="cd00143">
    <property type="entry name" value="PP2Cc"/>
    <property type="match status" value="1"/>
</dbReference>
<feature type="domain" description="PPM-type phosphatase" evidence="1">
    <location>
        <begin position="3"/>
        <end position="244"/>
    </location>
</feature>
<dbReference type="InterPro" id="IPR036457">
    <property type="entry name" value="PPM-type-like_dom_sf"/>
</dbReference>
<dbReference type="AlphaFoldDB" id="A0A1S2VK49"/>
<sequence length="245" mass="26676">MFSYQFAAQTNIGGRRENQDSYGSGMTPYGFVVTVCDGMGGAAGGKRAAETAVNLIIRDLKTSAHDTPALAIVAAVETANQAIFQISRLKTHLHGMGTTATVLLVNKEAVYIAHVGDSRIYHLRNQQILFRTFDHSAVFERVLMGQMTEEEARLSPESNIILRALGVDAEVDIDLHESTWRPGDRFVLCTDGVSGIMPEPELLARLTQPKIPARIADELTEHINHIGIAQGGRHDNLTVAVIDMG</sequence>
<dbReference type="PROSITE" id="PS51746">
    <property type="entry name" value="PPM_2"/>
    <property type="match status" value="1"/>
</dbReference>
<evidence type="ECO:0000313" key="2">
    <source>
        <dbReference type="EMBL" id="OIN58566.1"/>
    </source>
</evidence>
<dbReference type="PANTHER" id="PTHR13832:SF827">
    <property type="entry name" value="PROTEIN PHOSPHATASE 1L"/>
    <property type="match status" value="1"/>
</dbReference>
<dbReference type="InterPro" id="IPR001932">
    <property type="entry name" value="PPM-type_phosphatase-like_dom"/>
</dbReference>
<protein>
    <recommendedName>
        <fullName evidence="1">PPM-type phosphatase domain-containing protein</fullName>
    </recommendedName>
</protein>
<dbReference type="GO" id="GO:0004722">
    <property type="term" value="F:protein serine/threonine phosphatase activity"/>
    <property type="evidence" value="ECO:0007669"/>
    <property type="project" value="InterPro"/>
</dbReference>
<dbReference type="EMBL" id="MORL01000006">
    <property type="protein sequence ID" value="OIN58566.1"/>
    <property type="molecule type" value="Genomic_DNA"/>
</dbReference>
<organism evidence="2 3">
    <name type="scientific">Arsenicibacter rosenii</name>
    <dbReference type="NCBI Taxonomy" id="1750698"/>
    <lineage>
        <taxon>Bacteria</taxon>
        <taxon>Pseudomonadati</taxon>
        <taxon>Bacteroidota</taxon>
        <taxon>Cytophagia</taxon>
        <taxon>Cytophagales</taxon>
        <taxon>Spirosomataceae</taxon>
        <taxon>Arsenicibacter</taxon>
    </lineage>
</organism>
<dbReference type="SMART" id="SM00331">
    <property type="entry name" value="PP2C_SIG"/>
    <property type="match status" value="1"/>
</dbReference>
<dbReference type="Pfam" id="PF13672">
    <property type="entry name" value="PP2C_2"/>
    <property type="match status" value="1"/>
</dbReference>
<accession>A0A1S2VK49</accession>
<dbReference type="Gene3D" id="3.60.40.10">
    <property type="entry name" value="PPM-type phosphatase domain"/>
    <property type="match status" value="1"/>
</dbReference>
<name>A0A1S2VK49_9BACT</name>
<comment type="caution">
    <text evidence="2">The sequence shown here is derived from an EMBL/GenBank/DDBJ whole genome shotgun (WGS) entry which is preliminary data.</text>
</comment>
<evidence type="ECO:0000313" key="3">
    <source>
        <dbReference type="Proteomes" id="UP000181790"/>
    </source>
</evidence>
<dbReference type="SUPFAM" id="SSF81606">
    <property type="entry name" value="PP2C-like"/>
    <property type="match status" value="1"/>
</dbReference>
<dbReference type="SMART" id="SM00332">
    <property type="entry name" value="PP2Cc"/>
    <property type="match status" value="1"/>
</dbReference>
<dbReference type="InterPro" id="IPR015655">
    <property type="entry name" value="PP2C"/>
</dbReference>
<gene>
    <name evidence="2" type="ORF">BLX24_13405</name>
</gene>
<dbReference type="RefSeq" id="WP_071503673.1">
    <property type="nucleotide sequence ID" value="NZ_MORL01000006.1"/>
</dbReference>
<evidence type="ECO:0000259" key="1">
    <source>
        <dbReference type="PROSITE" id="PS51746"/>
    </source>
</evidence>
<dbReference type="PANTHER" id="PTHR13832">
    <property type="entry name" value="PROTEIN PHOSPHATASE 2C"/>
    <property type="match status" value="1"/>
</dbReference>
<dbReference type="OrthoDB" id="9801841at2"/>
<dbReference type="Proteomes" id="UP000181790">
    <property type="component" value="Unassembled WGS sequence"/>
</dbReference>
<proteinExistence type="predicted"/>
<keyword evidence="3" id="KW-1185">Reference proteome</keyword>